<dbReference type="Gene3D" id="3.40.50.12500">
    <property type="match status" value="1"/>
</dbReference>
<dbReference type="Pfam" id="PF01177">
    <property type="entry name" value="Asp_Glu_race"/>
    <property type="match status" value="1"/>
</dbReference>
<dbReference type="InterPro" id="IPR053714">
    <property type="entry name" value="Iso_Racemase_Enz_sf"/>
</dbReference>
<dbReference type="GO" id="GO:0047661">
    <property type="term" value="F:amino-acid racemase activity"/>
    <property type="evidence" value="ECO:0007669"/>
    <property type="project" value="InterPro"/>
</dbReference>
<comment type="caution">
    <text evidence="2">The sequence shown here is derived from an EMBL/GenBank/DDBJ whole genome shotgun (WGS) entry which is preliminary data.</text>
</comment>
<dbReference type="InterPro" id="IPR052186">
    <property type="entry name" value="Hydantoin_racemase-like"/>
</dbReference>
<dbReference type="PANTHER" id="PTHR28047">
    <property type="entry name" value="PROTEIN DCG1"/>
    <property type="match status" value="1"/>
</dbReference>
<sequence length="267" mass="29757">MTLRIWFQSTVEIATYHSYRQALLDHFARVAPDLEVALHGVPDGTWGGLANSQVMQMPYAYHKILSDVLFEQLRKAEREGYDAFVLGSFTEPWLRELRSMTDIPVVSTAEAAVHVACSVAQKFALVTMNVENEWFQRVNMQARSLEGRISGIYVVRPEATEREINTIFTDPSAYLARFTDVARRAIGQCADAIIPSEGLVATVVARNDLREIDGVPVVDPIAAAVLYAEMMAKLHRHTGLKPGRRWHYGKPTQAVLDFIAGKSALIG</sequence>
<dbReference type="EMBL" id="JACIDC010000001">
    <property type="protein sequence ID" value="MBB4038729.1"/>
    <property type="molecule type" value="Genomic_DNA"/>
</dbReference>
<evidence type="ECO:0000256" key="1">
    <source>
        <dbReference type="ARBA" id="ARBA00038414"/>
    </source>
</evidence>
<evidence type="ECO:0000313" key="3">
    <source>
        <dbReference type="Proteomes" id="UP000519439"/>
    </source>
</evidence>
<evidence type="ECO:0000313" key="2">
    <source>
        <dbReference type="EMBL" id="MBB4038729.1"/>
    </source>
</evidence>
<comment type="similarity">
    <text evidence="1">Belongs to the HyuE racemase family.</text>
</comment>
<dbReference type="InterPro" id="IPR015942">
    <property type="entry name" value="Asp/Glu/hydantoin_racemase"/>
</dbReference>
<keyword evidence="3" id="KW-1185">Reference proteome</keyword>
<reference evidence="2 3" key="1">
    <citation type="submission" date="2020-08" db="EMBL/GenBank/DDBJ databases">
        <title>Genomic Encyclopedia of Type Strains, Phase IV (KMG-IV): sequencing the most valuable type-strain genomes for metagenomic binning, comparative biology and taxonomic classification.</title>
        <authorList>
            <person name="Goeker M."/>
        </authorList>
    </citation>
    <scope>NUCLEOTIDE SEQUENCE [LARGE SCALE GENOMIC DNA]</scope>
    <source>
        <strain evidence="2 3">DSM 15743</strain>
    </source>
</reference>
<dbReference type="AlphaFoldDB" id="A0A7W6IDB5"/>
<protein>
    <submittedName>
        <fullName evidence="2">Asp/Glu/hydantoin racemase</fullName>
    </submittedName>
</protein>
<gene>
    <name evidence="2" type="ORF">GGR34_000358</name>
</gene>
<dbReference type="PANTHER" id="PTHR28047:SF5">
    <property type="entry name" value="PROTEIN DCG1"/>
    <property type="match status" value="1"/>
</dbReference>
<dbReference type="Proteomes" id="UP000519439">
    <property type="component" value="Unassembled WGS sequence"/>
</dbReference>
<organism evidence="2 3">
    <name type="scientific">Microvirga flocculans</name>
    <dbReference type="NCBI Taxonomy" id="217168"/>
    <lineage>
        <taxon>Bacteria</taxon>
        <taxon>Pseudomonadati</taxon>
        <taxon>Pseudomonadota</taxon>
        <taxon>Alphaproteobacteria</taxon>
        <taxon>Hyphomicrobiales</taxon>
        <taxon>Methylobacteriaceae</taxon>
        <taxon>Microvirga</taxon>
    </lineage>
</organism>
<accession>A0A7W6IDB5</accession>
<name>A0A7W6IDB5_9HYPH</name>
<proteinExistence type="inferred from homology"/>
<dbReference type="RefSeq" id="WP_027314486.1">
    <property type="nucleotide sequence ID" value="NZ_JACIDC010000001.1"/>
</dbReference>